<proteinExistence type="predicted"/>
<evidence type="ECO:0000313" key="3">
    <source>
        <dbReference type="Proteomes" id="UP000467193"/>
    </source>
</evidence>
<protein>
    <submittedName>
        <fullName evidence="2">Uncharacterized protein</fullName>
    </submittedName>
</protein>
<gene>
    <name evidence="2" type="ORF">MSEDJ_43050</name>
</gene>
<reference evidence="2 3" key="1">
    <citation type="journal article" date="2019" name="Emerg. Microbes Infect.">
        <title>Comprehensive subspecies identification of 175 nontuberculous mycobacteria species based on 7547 genomic profiles.</title>
        <authorList>
            <person name="Matsumoto Y."/>
            <person name="Kinjo T."/>
            <person name="Motooka D."/>
            <person name="Nabeya D."/>
            <person name="Jung N."/>
            <person name="Uechi K."/>
            <person name="Horii T."/>
            <person name="Iida T."/>
            <person name="Fujita J."/>
            <person name="Nakamura S."/>
        </authorList>
    </citation>
    <scope>NUCLEOTIDE SEQUENCE [LARGE SCALE GENOMIC DNA]</scope>
    <source>
        <strain evidence="2 3">JCM 17899</strain>
    </source>
</reference>
<dbReference type="KEGG" id="msei:MSEDJ_43050"/>
<organism evidence="2 3">
    <name type="scientific">Mycolicibacterium sediminis</name>
    <dbReference type="NCBI Taxonomy" id="1286180"/>
    <lineage>
        <taxon>Bacteria</taxon>
        <taxon>Bacillati</taxon>
        <taxon>Actinomycetota</taxon>
        <taxon>Actinomycetes</taxon>
        <taxon>Mycobacteriales</taxon>
        <taxon>Mycobacteriaceae</taxon>
        <taxon>Mycolicibacterium</taxon>
    </lineage>
</organism>
<keyword evidence="3" id="KW-1185">Reference proteome</keyword>
<name>A0A7I7QV14_9MYCO</name>
<dbReference type="Proteomes" id="UP000467193">
    <property type="component" value="Chromosome"/>
</dbReference>
<evidence type="ECO:0000256" key="1">
    <source>
        <dbReference type="SAM" id="MobiDB-lite"/>
    </source>
</evidence>
<dbReference type="AlphaFoldDB" id="A0A7I7QV14"/>
<feature type="compositionally biased region" description="Basic and acidic residues" evidence="1">
    <location>
        <begin position="102"/>
        <end position="118"/>
    </location>
</feature>
<feature type="region of interest" description="Disordered" evidence="1">
    <location>
        <begin position="1"/>
        <end position="118"/>
    </location>
</feature>
<feature type="compositionally biased region" description="Polar residues" evidence="1">
    <location>
        <begin position="38"/>
        <end position="49"/>
    </location>
</feature>
<accession>A0A7I7QV14</accession>
<evidence type="ECO:0000313" key="2">
    <source>
        <dbReference type="EMBL" id="BBY30209.1"/>
    </source>
</evidence>
<dbReference type="EMBL" id="AP022588">
    <property type="protein sequence ID" value="BBY30209.1"/>
    <property type="molecule type" value="Genomic_DNA"/>
</dbReference>
<sequence length="171" mass="17961">MGQLDAELEQPVGEPRSVEVPNPPGQDLGTGDDDSRANTHGTDTTTKATLASGGGRGRAARRPHDGFVGPVRGARRCGYRGRMASTSSEDRAADVAPGDLVDVDRGDGPRPYKVVHRDDTTSGGAAAVLFTFEDDDGETFDVEFAADAVVTRALESKWESEQAGHEPGAPQ</sequence>